<organism evidence="1 2">
    <name type="scientific">Durusdinium trenchii</name>
    <dbReference type="NCBI Taxonomy" id="1381693"/>
    <lineage>
        <taxon>Eukaryota</taxon>
        <taxon>Sar</taxon>
        <taxon>Alveolata</taxon>
        <taxon>Dinophyceae</taxon>
        <taxon>Suessiales</taxon>
        <taxon>Symbiodiniaceae</taxon>
        <taxon>Durusdinium</taxon>
    </lineage>
</organism>
<feature type="non-terminal residue" evidence="1">
    <location>
        <position position="224"/>
    </location>
</feature>
<feature type="non-terminal residue" evidence="1">
    <location>
        <position position="1"/>
    </location>
</feature>
<keyword evidence="2" id="KW-1185">Reference proteome</keyword>
<reference evidence="1 2" key="1">
    <citation type="submission" date="2024-02" db="EMBL/GenBank/DDBJ databases">
        <authorList>
            <person name="Chen Y."/>
            <person name="Shah S."/>
            <person name="Dougan E. K."/>
            <person name="Thang M."/>
            <person name="Chan C."/>
        </authorList>
    </citation>
    <scope>NUCLEOTIDE SEQUENCE [LARGE SCALE GENOMIC DNA]</scope>
</reference>
<sequence>ATTRATQFARGCGDEDLTELVASGEVPQESLLSRSTDITSSLLVCPKHFGPQKPPSTTAVQKAAIMSFQTWAIRAPGIVGLMLGNKTPKRKNGLIIVVARGYDELIGSSAISTLCTQEAMFPCGVVMQGEESKEDDRTTAVHPTYPGAIATLERRLESNDLIAVSPTWGYSRATRVGNITWLHNLGKSNEERMYINVVKTVVHQVKDALNTPDCEPAAGNNKIG</sequence>
<dbReference type="Proteomes" id="UP001642464">
    <property type="component" value="Unassembled WGS sequence"/>
</dbReference>
<proteinExistence type="predicted"/>
<accession>A0ABP0IZT8</accession>
<name>A0ABP0IZT8_9DINO</name>
<gene>
    <name evidence="1" type="ORF">SCF082_LOCUS9530</name>
</gene>
<protein>
    <submittedName>
        <fullName evidence="1">Uncharacterized protein</fullName>
    </submittedName>
</protein>
<dbReference type="EMBL" id="CAXAMM010005547">
    <property type="protein sequence ID" value="CAK9007623.1"/>
    <property type="molecule type" value="Genomic_DNA"/>
</dbReference>
<comment type="caution">
    <text evidence="1">The sequence shown here is derived from an EMBL/GenBank/DDBJ whole genome shotgun (WGS) entry which is preliminary data.</text>
</comment>
<evidence type="ECO:0000313" key="1">
    <source>
        <dbReference type="EMBL" id="CAK9007623.1"/>
    </source>
</evidence>
<evidence type="ECO:0000313" key="2">
    <source>
        <dbReference type="Proteomes" id="UP001642464"/>
    </source>
</evidence>